<dbReference type="HAMAP" id="MF_01520">
    <property type="entry name" value="IspDF"/>
    <property type="match status" value="1"/>
</dbReference>
<comment type="similarity">
    <text evidence="14">In the N-terminal section; belongs to the IspD/TarI cytidylyltransferase family. IspD subfamily.</text>
</comment>
<feature type="site" description="Transition state stabilizer" evidence="14">
    <location>
        <position position="356"/>
    </location>
</feature>
<evidence type="ECO:0000259" key="15">
    <source>
        <dbReference type="Pfam" id="PF02542"/>
    </source>
</evidence>
<comment type="cofactor">
    <cofactor evidence="3 14">
        <name>a divalent metal cation</name>
        <dbReference type="ChEBI" id="CHEBI:60240"/>
    </cofactor>
</comment>
<comment type="similarity">
    <text evidence="6">Belongs to the IspF family.</text>
</comment>
<evidence type="ECO:0000256" key="12">
    <source>
        <dbReference type="ARBA" id="ARBA00023239"/>
    </source>
</evidence>
<evidence type="ECO:0000256" key="6">
    <source>
        <dbReference type="ARBA" id="ARBA00008480"/>
    </source>
</evidence>
<feature type="region of interest" description="2-C-methyl-D-erythritol 2,4-cyclodiphosphate synthase" evidence="14">
    <location>
        <begin position="225"/>
        <end position="380"/>
    </location>
</feature>
<comment type="catalytic activity">
    <reaction evidence="1 14">
        <text>4-CDP-2-C-methyl-D-erythritol 2-phosphate = 2-C-methyl-D-erythritol 2,4-cyclic diphosphate + CMP</text>
        <dbReference type="Rhea" id="RHEA:23864"/>
        <dbReference type="ChEBI" id="CHEBI:57919"/>
        <dbReference type="ChEBI" id="CHEBI:58483"/>
        <dbReference type="ChEBI" id="CHEBI:60377"/>
        <dbReference type="EC" id="4.6.1.12"/>
    </reaction>
</comment>
<dbReference type="InterPro" id="IPR029044">
    <property type="entry name" value="Nucleotide-diphossugar_trans"/>
</dbReference>
<dbReference type="PANTHER" id="PTHR43181:SF1">
    <property type="entry name" value="2-C-METHYL-D-ERYTHRITOL 2,4-CYCLODIPHOSPHATE SYNTHASE, CHLOROPLASTIC"/>
    <property type="match status" value="1"/>
</dbReference>
<feature type="site" description="Transition state stabilizer" evidence="14">
    <location>
        <position position="20"/>
    </location>
</feature>
<name>A0A975EP41_9RHOB</name>
<evidence type="ECO:0000256" key="11">
    <source>
        <dbReference type="ARBA" id="ARBA00023229"/>
    </source>
</evidence>
<feature type="region of interest" description="2-C-methyl-D-erythritol 4-phosphate cytidylyltransferase" evidence="14">
    <location>
        <begin position="1"/>
        <end position="224"/>
    </location>
</feature>
<dbReference type="KEGG" id="cact:HZ995_15045"/>
<evidence type="ECO:0000313" key="17">
    <source>
        <dbReference type="Proteomes" id="UP000665026"/>
    </source>
</evidence>
<feature type="binding site" evidence="14">
    <location>
        <position position="365"/>
    </location>
    <ligand>
        <name>4-CDP-2-C-methyl-D-erythritol 2-phosphate</name>
        <dbReference type="ChEBI" id="CHEBI:57919"/>
    </ligand>
</feature>
<comment type="catalytic activity">
    <reaction evidence="2 14">
        <text>2-C-methyl-D-erythritol 4-phosphate + CTP + H(+) = 4-CDP-2-C-methyl-D-erythritol + diphosphate</text>
        <dbReference type="Rhea" id="RHEA:13429"/>
        <dbReference type="ChEBI" id="CHEBI:15378"/>
        <dbReference type="ChEBI" id="CHEBI:33019"/>
        <dbReference type="ChEBI" id="CHEBI:37563"/>
        <dbReference type="ChEBI" id="CHEBI:57823"/>
        <dbReference type="ChEBI" id="CHEBI:58262"/>
        <dbReference type="EC" id="2.7.7.60"/>
    </reaction>
</comment>
<evidence type="ECO:0000313" key="16">
    <source>
        <dbReference type="EMBL" id="QTN35762.1"/>
    </source>
</evidence>
<dbReference type="NCBIfam" id="NF006899">
    <property type="entry name" value="PRK09382.1"/>
    <property type="match status" value="1"/>
</dbReference>
<evidence type="ECO:0000256" key="5">
    <source>
        <dbReference type="ARBA" id="ARBA00004787"/>
    </source>
</evidence>
<feature type="site" description="Positions MEP for the nucleophilic attack" evidence="14">
    <location>
        <position position="204"/>
    </location>
</feature>
<dbReference type="InterPro" id="IPR020555">
    <property type="entry name" value="MECDP_synthase_CS"/>
</dbReference>
<reference evidence="16" key="1">
    <citation type="submission" date="2020-07" db="EMBL/GenBank/DDBJ databases">
        <title>Genome sequences of bacteria associated with the marine, planktonic diatom Thalassiosira profunda strain ECT2AJA-044.</title>
        <authorList>
            <person name="Gargas C.B."/>
            <person name="Roberts W.R."/>
            <person name="Alverson A.J."/>
        </authorList>
    </citation>
    <scope>NUCLEOTIDE SEQUENCE</scope>
    <source>
        <strain evidence="16">ECT2AJA-044</strain>
    </source>
</reference>
<feature type="binding site" evidence="14">
    <location>
        <position position="233"/>
    </location>
    <ligand>
        <name>a divalent metal cation</name>
        <dbReference type="ChEBI" id="CHEBI:60240"/>
    </ligand>
</feature>
<evidence type="ECO:0000256" key="3">
    <source>
        <dbReference type="ARBA" id="ARBA00001968"/>
    </source>
</evidence>
<dbReference type="GO" id="GO:0008685">
    <property type="term" value="F:2-C-methyl-D-erythritol 2,4-cyclodiphosphate synthase activity"/>
    <property type="evidence" value="ECO:0007669"/>
    <property type="project" value="UniProtKB-UniRule"/>
</dbReference>
<evidence type="ECO:0000256" key="10">
    <source>
        <dbReference type="ARBA" id="ARBA00022723"/>
    </source>
</evidence>
<evidence type="ECO:0000256" key="1">
    <source>
        <dbReference type="ARBA" id="ARBA00000200"/>
    </source>
</evidence>
<organism evidence="16 17">
    <name type="scientific">Cognatishimia activa</name>
    <dbReference type="NCBI Taxonomy" id="1715691"/>
    <lineage>
        <taxon>Bacteria</taxon>
        <taxon>Pseudomonadati</taxon>
        <taxon>Pseudomonadota</taxon>
        <taxon>Alphaproteobacteria</taxon>
        <taxon>Rhodobacterales</taxon>
        <taxon>Paracoccaceae</taxon>
        <taxon>Cognatishimia</taxon>
    </lineage>
</organism>
<feature type="binding site" evidence="14">
    <location>
        <position position="265"/>
    </location>
    <ligand>
        <name>a divalent metal cation</name>
        <dbReference type="ChEBI" id="CHEBI:60240"/>
    </ligand>
</feature>
<dbReference type="AlphaFoldDB" id="A0A975EP41"/>
<dbReference type="InterPro" id="IPR036571">
    <property type="entry name" value="MECDP_synthase_sf"/>
</dbReference>
<comment type="similarity">
    <text evidence="14">In the C-terminal section; belongs to the IspF family.</text>
</comment>
<comment type="function">
    <text evidence="14">Bifunctional enzyme that catalyzes the formation of 4-diphosphocytidyl-2-C-methyl-D-erythritol from CTP and 2-C-methyl-D-erythritol 4-phosphate (MEP) (IspD), and catalyzes the conversion of 4-diphosphocytidyl-2-C-methyl-D-erythritol 2-phosphate (CDP-ME2P) to 2-C-methyl-D-erythritol 2,4-cyclodiphosphate (ME-CPP) with a corresponding release of cytidine 5-monophosphate (CMP) (IspF).</text>
</comment>
<dbReference type="CDD" id="cd02516">
    <property type="entry name" value="CDP-ME_synthetase"/>
    <property type="match status" value="1"/>
</dbReference>
<proteinExistence type="inferred from homology"/>
<feature type="site" description="Transition state stabilizer" evidence="14">
    <location>
        <position position="27"/>
    </location>
</feature>
<dbReference type="HAMAP" id="MF_00108">
    <property type="entry name" value="IspD"/>
    <property type="match status" value="1"/>
</dbReference>
<dbReference type="InterPro" id="IPR001228">
    <property type="entry name" value="IspD"/>
</dbReference>
<dbReference type="Gene3D" id="3.30.1330.50">
    <property type="entry name" value="2-C-methyl-D-erythritol 2,4-cyclodiphosphate synthase"/>
    <property type="match status" value="1"/>
</dbReference>
<sequence>MSEQHQKTIALIVAAGRGTRAGGALPKQWQPLAGRRVADWALKAFRNHPKVDESLLVVHPDDAQFYDSLDVKTVHGGATRDASVRAGLEALVGTGATHVLIHDVARATVPEHVITGVIDALKTSKAAAPALAVSDALWRGEDGQVSGTQNRAGLFRAQTPQGFDFETILAAHRSFHGQAADDVEVARATGVNVTITEGDEANLKITTPGDFARAERILRGTMDIRLGNGFDVHAFEEGDHVVLCGVTLPHDKALKGHSDADVGMHAVTDAIYGALAEGDIGRHFPPSEMEWKDADSAIFLKHAVDLAASKGFTVSNIDCTLICERPKIGPNAAKMISRMAELMDMDEDRVSIKATTSERLGFTGREEGIAALATATLVKS</sequence>
<keyword evidence="9 14" id="KW-0548">Nucleotidyltransferase</keyword>
<dbReference type="CDD" id="cd00554">
    <property type="entry name" value="MECDP_synthase"/>
    <property type="match status" value="1"/>
</dbReference>
<evidence type="ECO:0000256" key="2">
    <source>
        <dbReference type="ARBA" id="ARBA00001282"/>
    </source>
</evidence>
<protein>
    <recommendedName>
        <fullName evidence="14">Bifunctional enzyme IspD/IspF</fullName>
    </recommendedName>
    <domain>
        <recommendedName>
            <fullName evidence="14">2-C-methyl-D-erythritol 4-phosphate cytidylyltransferase</fullName>
            <ecNumber evidence="14">2.7.7.60</ecNumber>
        </recommendedName>
        <alternativeName>
            <fullName evidence="14">4-diphosphocytidyl-2C-methyl-D-erythritol synthase</fullName>
        </alternativeName>
        <alternativeName>
            <fullName evidence="14">MEP cytidylyltransferase</fullName>
            <shortName evidence="14">MCT</shortName>
        </alternativeName>
    </domain>
    <domain>
        <recommendedName>
            <fullName evidence="14">2-C-methyl-D-erythritol 2,4-cyclodiphosphate synthase</fullName>
            <shortName evidence="14">MECDP-synthase</shortName>
            <shortName evidence="14">MECPP-synthase</shortName>
            <shortName evidence="14">MECPS</shortName>
            <ecNumber evidence="14">4.6.1.12</ecNumber>
        </recommendedName>
    </domain>
</protein>
<dbReference type="Proteomes" id="UP000665026">
    <property type="component" value="Chromosome"/>
</dbReference>
<comment type="pathway">
    <text evidence="4 14">Isoprenoid biosynthesis; isopentenyl diphosphate biosynthesis via DXP pathway; isopentenyl diphosphate from 1-deoxy-D-xylulose 5-phosphate: step 4/6.</text>
</comment>
<dbReference type="GO" id="GO:0019288">
    <property type="term" value="P:isopentenyl diphosphate biosynthetic process, methylerythritol 4-phosphate pathway"/>
    <property type="evidence" value="ECO:0007669"/>
    <property type="project" value="UniProtKB-UniRule"/>
</dbReference>
<feature type="binding site" evidence="14">
    <location>
        <begin position="279"/>
        <end position="281"/>
    </location>
    <ligand>
        <name>4-CDP-2-C-methyl-D-erythritol 2-phosphate</name>
        <dbReference type="ChEBI" id="CHEBI:57919"/>
    </ligand>
</feature>
<dbReference type="NCBIfam" id="TIGR00453">
    <property type="entry name" value="ispD"/>
    <property type="match status" value="1"/>
</dbReference>
<dbReference type="GO" id="GO:0046872">
    <property type="term" value="F:metal ion binding"/>
    <property type="evidence" value="ECO:0007669"/>
    <property type="project" value="UniProtKB-KW"/>
</dbReference>
<keyword evidence="11 14" id="KW-0414">Isoprene biosynthesis</keyword>
<dbReference type="RefSeq" id="WP_209356465.1">
    <property type="nucleotide sequence ID" value="NZ_CP060010.1"/>
</dbReference>
<comment type="pathway">
    <text evidence="5 14">Isoprenoid biosynthesis; isopentenyl diphosphate biosynthesis via DXP pathway; isopentenyl diphosphate from 1-deoxy-D-xylulose 5-phosphate: step 2/6.</text>
</comment>
<comment type="caution">
    <text evidence="14">Lacks conserved residue(s) required for the propagation of feature annotation.</text>
</comment>
<feature type="binding site" evidence="14">
    <location>
        <position position="231"/>
    </location>
    <ligand>
        <name>a divalent metal cation</name>
        <dbReference type="ChEBI" id="CHEBI:60240"/>
    </ligand>
</feature>
<comment type="similarity">
    <text evidence="7">Belongs to the IspD/TarI cytidylyltransferase family. IspD subfamily.</text>
</comment>
<evidence type="ECO:0000256" key="13">
    <source>
        <dbReference type="ARBA" id="ARBA00023268"/>
    </source>
</evidence>
<dbReference type="SUPFAM" id="SSF69765">
    <property type="entry name" value="IpsF-like"/>
    <property type="match status" value="1"/>
</dbReference>
<accession>A0A975EP41</accession>
<dbReference type="Gene3D" id="3.90.550.10">
    <property type="entry name" value="Spore Coat Polysaccharide Biosynthesis Protein SpsA, Chain A"/>
    <property type="match status" value="1"/>
</dbReference>
<feature type="domain" description="2-C-methyl-D-erythritol 2,4-cyclodiphosphate synthase" evidence="15">
    <location>
        <begin position="224"/>
        <end position="377"/>
    </location>
</feature>
<keyword evidence="13 14" id="KW-0511">Multifunctional enzyme</keyword>
<evidence type="ECO:0000256" key="8">
    <source>
        <dbReference type="ARBA" id="ARBA00022679"/>
    </source>
</evidence>
<dbReference type="InterPro" id="IPR034683">
    <property type="entry name" value="IspD/TarI"/>
</dbReference>
<dbReference type="InterPro" id="IPR026596">
    <property type="entry name" value="IspD/F"/>
</dbReference>
<gene>
    <name evidence="14" type="primary">ispDF</name>
    <name evidence="16" type="ORF">HZ995_15045</name>
</gene>
<dbReference type="EC" id="2.7.7.60" evidence="14"/>
<dbReference type="SUPFAM" id="SSF53448">
    <property type="entry name" value="Nucleotide-diphospho-sugar transferases"/>
    <property type="match status" value="1"/>
</dbReference>
<feature type="site" description="Positions MEP for the nucleophilic attack" evidence="14">
    <location>
        <position position="151"/>
    </location>
</feature>
<dbReference type="Pfam" id="PF02542">
    <property type="entry name" value="YgbB"/>
    <property type="match status" value="1"/>
</dbReference>
<dbReference type="InterPro" id="IPR003526">
    <property type="entry name" value="MECDP_synthase"/>
</dbReference>
<feature type="binding site" evidence="14">
    <location>
        <begin position="257"/>
        <end position="258"/>
    </location>
    <ligand>
        <name>4-CDP-2-C-methyl-D-erythritol 2-phosphate</name>
        <dbReference type="ChEBI" id="CHEBI:57919"/>
    </ligand>
</feature>
<evidence type="ECO:0000256" key="9">
    <source>
        <dbReference type="ARBA" id="ARBA00022695"/>
    </source>
</evidence>
<dbReference type="EMBL" id="CP060010">
    <property type="protein sequence ID" value="QTN35762.1"/>
    <property type="molecule type" value="Genomic_DNA"/>
</dbReference>
<dbReference type="HAMAP" id="MF_00107">
    <property type="entry name" value="IspF"/>
    <property type="match status" value="1"/>
</dbReference>
<feature type="binding site" evidence="14">
    <location>
        <begin position="231"/>
        <end position="233"/>
    </location>
    <ligand>
        <name>4-CDP-2-C-methyl-D-erythritol 2-phosphate</name>
        <dbReference type="ChEBI" id="CHEBI:57919"/>
    </ligand>
</feature>
<dbReference type="PROSITE" id="PS01295">
    <property type="entry name" value="ISPD"/>
    <property type="match status" value="1"/>
</dbReference>
<dbReference type="Pfam" id="PF01128">
    <property type="entry name" value="IspD"/>
    <property type="match status" value="1"/>
</dbReference>
<dbReference type="EC" id="4.6.1.12" evidence="14"/>
<dbReference type="GO" id="GO:0050518">
    <property type="term" value="F:2-C-methyl-D-erythritol 4-phosphate cytidylyltransferase activity"/>
    <property type="evidence" value="ECO:0007669"/>
    <property type="project" value="UniProtKB-UniRule"/>
</dbReference>
<feature type="binding site" evidence="14">
    <location>
        <position position="362"/>
    </location>
    <ligand>
        <name>4-CDP-2-C-methyl-D-erythritol 2-phosphate</name>
        <dbReference type="ChEBI" id="CHEBI:57919"/>
    </ligand>
</feature>
<feature type="site" description="Transition state stabilizer" evidence="14">
    <location>
        <position position="257"/>
    </location>
</feature>
<feature type="binding site" evidence="14">
    <location>
        <begin position="355"/>
        <end position="358"/>
    </location>
    <ligand>
        <name>4-CDP-2-C-methyl-D-erythritol 2-phosphate</name>
        <dbReference type="ChEBI" id="CHEBI:57919"/>
    </ligand>
</feature>
<keyword evidence="10 14" id="KW-0479">Metal-binding</keyword>
<dbReference type="InterPro" id="IPR018294">
    <property type="entry name" value="ISPD_synthase_CS"/>
</dbReference>
<dbReference type="GO" id="GO:0016114">
    <property type="term" value="P:terpenoid biosynthetic process"/>
    <property type="evidence" value="ECO:0007669"/>
    <property type="project" value="InterPro"/>
</dbReference>
<dbReference type="PANTHER" id="PTHR43181">
    <property type="entry name" value="2-C-METHYL-D-ERYTHRITOL 2,4-CYCLODIPHOSPHATE SYNTHASE, CHLOROPLASTIC"/>
    <property type="match status" value="1"/>
</dbReference>
<keyword evidence="12 14" id="KW-0456">Lyase</keyword>
<evidence type="ECO:0000256" key="14">
    <source>
        <dbReference type="HAMAP-Rule" id="MF_01520"/>
    </source>
</evidence>
<evidence type="ECO:0000256" key="4">
    <source>
        <dbReference type="ARBA" id="ARBA00004709"/>
    </source>
</evidence>
<dbReference type="PROSITE" id="PS01350">
    <property type="entry name" value="ISPF"/>
    <property type="match status" value="1"/>
</dbReference>
<keyword evidence="8 14" id="KW-0808">Transferase</keyword>
<evidence type="ECO:0000256" key="7">
    <source>
        <dbReference type="ARBA" id="ARBA00009789"/>
    </source>
</evidence>
<dbReference type="NCBIfam" id="TIGR00151">
    <property type="entry name" value="ispF"/>
    <property type="match status" value="1"/>
</dbReference>